<sequence length="49" mass="5554">MVVLLNCLRLEDTFDDIIKVNVGDKLEDDNNVEIDISDATVSDLKRLFS</sequence>
<accession>A0A9N9I996</accession>
<reference evidence="1" key="1">
    <citation type="submission" date="2021-06" db="EMBL/GenBank/DDBJ databases">
        <authorList>
            <person name="Kallberg Y."/>
            <person name="Tangrot J."/>
            <person name="Rosling A."/>
        </authorList>
    </citation>
    <scope>NUCLEOTIDE SEQUENCE</scope>
    <source>
        <strain evidence="1">UK204</strain>
    </source>
</reference>
<evidence type="ECO:0000313" key="2">
    <source>
        <dbReference type="Proteomes" id="UP000789570"/>
    </source>
</evidence>
<feature type="non-terminal residue" evidence="1">
    <location>
        <position position="49"/>
    </location>
</feature>
<dbReference type="Proteomes" id="UP000789570">
    <property type="component" value="Unassembled WGS sequence"/>
</dbReference>
<comment type="caution">
    <text evidence="1">The sequence shown here is derived from an EMBL/GenBank/DDBJ whole genome shotgun (WGS) entry which is preliminary data.</text>
</comment>
<proteinExistence type="predicted"/>
<dbReference type="EMBL" id="CAJVPQ010011182">
    <property type="protein sequence ID" value="CAG8726037.1"/>
    <property type="molecule type" value="Genomic_DNA"/>
</dbReference>
<gene>
    <name evidence="1" type="ORF">FCALED_LOCUS14669</name>
</gene>
<name>A0A9N9I996_9GLOM</name>
<protein>
    <submittedName>
        <fullName evidence="1">7623_t:CDS:1</fullName>
    </submittedName>
</protein>
<dbReference type="AlphaFoldDB" id="A0A9N9I996"/>
<organism evidence="1 2">
    <name type="scientific">Funneliformis caledonium</name>
    <dbReference type="NCBI Taxonomy" id="1117310"/>
    <lineage>
        <taxon>Eukaryota</taxon>
        <taxon>Fungi</taxon>
        <taxon>Fungi incertae sedis</taxon>
        <taxon>Mucoromycota</taxon>
        <taxon>Glomeromycotina</taxon>
        <taxon>Glomeromycetes</taxon>
        <taxon>Glomerales</taxon>
        <taxon>Glomeraceae</taxon>
        <taxon>Funneliformis</taxon>
    </lineage>
</organism>
<evidence type="ECO:0000313" key="1">
    <source>
        <dbReference type="EMBL" id="CAG8726037.1"/>
    </source>
</evidence>
<keyword evidence="2" id="KW-1185">Reference proteome</keyword>